<evidence type="ECO:0000313" key="2">
    <source>
        <dbReference type="EMBL" id="GCA62673.1"/>
    </source>
</evidence>
<evidence type="ECO:0000256" key="1">
    <source>
        <dbReference type="SAM" id="MobiDB-lite"/>
    </source>
</evidence>
<accession>A0A391NW06</accession>
<evidence type="ECO:0000313" key="3">
    <source>
        <dbReference type="Proteomes" id="UP000265618"/>
    </source>
</evidence>
<comment type="caution">
    <text evidence="2">The sequence shown here is derived from an EMBL/GenBank/DDBJ whole genome shotgun (WGS) entry which is preliminary data.</text>
</comment>
<reference evidence="2 3" key="1">
    <citation type="journal article" date="2018" name="PLoS ONE">
        <title>The draft genome of Kipferlia bialata reveals reductive genome evolution in fornicate parasites.</title>
        <authorList>
            <person name="Tanifuji G."/>
            <person name="Takabayashi S."/>
            <person name="Kume K."/>
            <person name="Takagi M."/>
            <person name="Nakayama T."/>
            <person name="Kamikawa R."/>
            <person name="Inagaki Y."/>
            <person name="Hashimoto T."/>
        </authorList>
    </citation>
    <scope>NUCLEOTIDE SEQUENCE [LARGE SCALE GENOMIC DNA]</scope>
    <source>
        <strain evidence="2">NY0173</strain>
    </source>
</reference>
<protein>
    <submittedName>
        <fullName evidence="2">Uncharacterized protein</fullName>
    </submittedName>
</protein>
<dbReference type="EMBL" id="BDIP01001155">
    <property type="protein sequence ID" value="GCA62673.1"/>
    <property type="molecule type" value="Genomic_DNA"/>
</dbReference>
<feature type="compositionally biased region" description="Polar residues" evidence="1">
    <location>
        <begin position="123"/>
        <end position="134"/>
    </location>
</feature>
<dbReference type="AlphaFoldDB" id="A0A391NW06"/>
<dbReference type="Proteomes" id="UP000265618">
    <property type="component" value="Unassembled WGS sequence"/>
</dbReference>
<keyword evidence="3" id="KW-1185">Reference proteome</keyword>
<gene>
    <name evidence="2" type="ORF">KIPB_005088</name>
</gene>
<sequence>MWSEVEWEVYYSEVLDSAWGQAPHMFGNTVGHWVVAGIKVCRKDGGTEINLGCNPVSKRVSKNISSILDTPLTERLATAHALRTQRESPTEIPVRAASKASSETKSDVGVDIAAEGAGIGGLSTMSRGSRTSAAQRDGVQSDHSSLETEAMEGEWTPFIT</sequence>
<organism evidence="2 3">
    <name type="scientific">Kipferlia bialata</name>
    <dbReference type="NCBI Taxonomy" id="797122"/>
    <lineage>
        <taxon>Eukaryota</taxon>
        <taxon>Metamonada</taxon>
        <taxon>Carpediemonas-like organisms</taxon>
        <taxon>Kipferlia</taxon>
    </lineage>
</organism>
<name>A0A391NW06_9EUKA</name>
<feature type="region of interest" description="Disordered" evidence="1">
    <location>
        <begin position="119"/>
        <end position="160"/>
    </location>
</feature>
<proteinExistence type="predicted"/>
<feature type="region of interest" description="Disordered" evidence="1">
    <location>
        <begin position="82"/>
        <end position="103"/>
    </location>
</feature>